<dbReference type="Proteomes" id="UP000719766">
    <property type="component" value="Unassembled WGS sequence"/>
</dbReference>
<sequence>MLLEWCTLSPAGPSMLSAIRFSSPSRVHSIKIFPTDVQPFGQCPDTIADNHIVGRTGPEAPFLDVYFNAYHVSSLVDAKQKLKAPNALMPTVIPYAGGVVEYAVNMGSEFATRSTIPTADSPLPTHPSVFLVPALDAAKSNEPTALARNLLALIPNAPSLSLVIRLMFCLKQPDDD</sequence>
<accession>A0A9P7DY78</accession>
<evidence type="ECO:0000313" key="1">
    <source>
        <dbReference type="EMBL" id="KAG1806341.1"/>
    </source>
</evidence>
<reference evidence="1" key="1">
    <citation type="journal article" date="2020" name="New Phytol.">
        <title>Comparative genomics reveals dynamic genome evolution in host specialist ectomycorrhizal fungi.</title>
        <authorList>
            <person name="Lofgren L.A."/>
            <person name="Nguyen N.H."/>
            <person name="Vilgalys R."/>
            <person name="Ruytinx J."/>
            <person name="Liao H.L."/>
            <person name="Branco S."/>
            <person name="Kuo A."/>
            <person name="LaButti K."/>
            <person name="Lipzen A."/>
            <person name="Andreopoulos W."/>
            <person name="Pangilinan J."/>
            <person name="Riley R."/>
            <person name="Hundley H."/>
            <person name="Na H."/>
            <person name="Barry K."/>
            <person name="Grigoriev I.V."/>
            <person name="Stajich J.E."/>
            <person name="Kennedy P.G."/>
        </authorList>
    </citation>
    <scope>NUCLEOTIDE SEQUENCE</scope>
    <source>
        <strain evidence="1">S12</strain>
    </source>
</reference>
<dbReference type="AlphaFoldDB" id="A0A9P7DY78"/>
<name>A0A9P7DY78_9AGAM</name>
<protein>
    <submittedName>
        <fullName evidence="1">Uncharacterized protein</fullName>
    </submittedName>
</protein>
<gene>
    <name evidence="1" type="ORF">HD556DRAFT_1436315</name>
</gene>
<evidence type="ECO:0000313" key="2">
    <source>
        <dbReference type="Proteomes" id="UP000719766"/>
    </source>
</evidence>
<keyword evidence="2" id="KW-1185">Reference proteome</keyword>
<dbReference type="GeneID" id="64599313"/>
<dbReference type="RefSeq" id="XP_041166812.1">
    <property type="nucleotide sequence ID" value="XM_041305549.1"/>
</dbReference>
<organism evidence="1 2">
    <name type="scientific">Suillus plorans</name>
    <dbReference type="NCBI Taxonomy" id="116603"/>
    <lineage>
        <taxon>Eukaryota</taxon>
        <taxon>Fungi</taxon>
        <taxon>Dikarya</taxon>
        <taxon>Basidiomycota</taxon>
        <taxon>Agaricomycotina</taxon>
        <taxon>Agaricomycetes</taxon>
        <taxon>Agaricomycetidae</taxon>
        <taxon>Boletales</taxon>
        <taxon>Suillineae</taxon>
        <taxon>Suillaceae</taxon>
        <taxon>Suillus</taxon>
    </lineage>
</organism>
<dbReference type="EMBL" id="JABBWE010000002">
    <property type="protein sequence ID" value="KAG1806341.1"/>
    <property type="molecule type" value="Genomic_DNA"/>
</dbReference>
<proteinExistence type="predicted"/>
<comment type="caution">
    <text evidence="1">The sequence shown here is derived from an EMBL/GenBank/DDBJ whole genome shotgun (WGS) entry which is preliminary data.</text>
</comment>
<dbReference type="OrthoDB" id="2011702at2759"/>